<keyword evidence="4" id="KW-1185">Reference proteome</keyword>
<reference evidence="3" key="1">
    <citation type="submission" date="2021-01" db="EMBL/GenBank/DDBJ databases">
        <title>Whole genome shotgun sequence of Rhizocola hellebori NBRC 109834.</title>
        <authorList>
            <person name="Komaki H."/>
            <person name="Tamura T."/>
        </authorList>
    </citation>
    <scope>NUCLEOTIDE SEQUENCE</scope>
    <source>
        <strain evidence="3">NBRC 109834</strain>
    </source>
</reference>
<evidence type="ECO:0000313" key="3">
    <source>
        <dbReference type="EMBL" id="GIH10732.1"/>
    </source>
</evidence>
<dbReference type="SUPFAM" id="SSF56601">
    <property type="entry name" value="beta-lactamase/transpeptidase-like"/>
    <property type="match status" value="1"/>
</dbReference>
<dbReference type="PANTHER" id="PTHR43283:SF11">
    <property type="entry name" value="BETA-LACTAMASE-RELATED DOMAIN-CONTAINING PROTEIN"/>
    <property type="match status" value="1"/>
</dbReference>
<accession>A0A8J3QJE0</accession>
<dbReference type="Pfam" id="PF00144">
    <property type="entry name" value="Beta-lactamase"/>
    <property type="match status" value="1"/>
</dbReference>
<dbReference type="RefSeq" id="WP_203914445.1">
    <property type="nucleotide sequence ID" value="NZ_BONY01000104.1"/>
</dbReference>
<sequence length="310" mass="32954">MNLTALMEAAPMPAVAVSVFDREQVVFRGVRGAPDQAWWDLASVTKILVTLPEALDRLELDKPLGQQWTRAAGKPVGAATVRQLLAHNAGLPAIVQFFKTAASREEIVEGALSLELEREPGGDAVYSDFGFLLLGELVQEVTGRSLAQLAAARTGLRFGPIGPDPAVPTENCPWRGRLVVGEVHDENAYAMGGIAGHAGAFGTIDLVTRAARDWFAACDPEVTQCQATNPQGERFGLGWWLGNTRGLGGPGPGQAAFGCSGFVGNRIWLEPDYGYGVVILSNRVHPVRGDRAPFAAWCADLLGAVGSTLR</sequence>
<evidence type="ECO:0000313" key="4">
    <source>
        <dbReference type="Proteomes" id="UP000612899"/>
    </source>
</evidence>
<protein>
    <submittedName>
        <fullName evidence="3">Esterase</fullName>
    </submittedName>
</protein>
<keyword evidence="1" id="KW-0378">Hydrolase</keyword>
<evidence type="ECO:0000256" key="1">
    <source>
        <dbReference type="ARBA" id="ARBA00022801"/>
    </source>
</evidence>
<feature type="domain" description="Beta-lactamase-related" evidence="2">
    <location>
        <begin position="4"/>
        <end position="292"/>
    </location>
</feature>
<comment type="caution">
    <text evidence="3">The sequence shown here is derived from an EMBL/GenBank/DDBJ whole genome shotgun (WGS) entry which is preliminary data.</text>
</comment>
<name>A0A8J3QJE0_9ACTN</name>
<gene>
    <name evidence="3" type="ORF">Rhe02_87990</name>
</gene>
<dbReference type="EMBL" id="BONY01000104">
    <property type="protein sequence ID" value="GIH10732.1"/>
    <property type="molecule type" value="Genomic_DNA"/>
</dbReference>
<proteinExistence type="predicted"/>
<organism evidence="3 4">
    <name type="scientific">Rhizocola hellebori</name>
    <dbReference type="NCBI Taxonomy" id="1392758"/>
    <lineage>
        <taxon>Bacteria</taxon>
        <taxon>Bacillati</taxon>
        <taxon>Actinomycetota</taxon>
        <taxon>Actinomycetes</taxon>
        <taxon>Micromonosporales</taxon>
        <taxon>Micromonosporaceae</taxon>
        <taxon>Rhizocola</taxon>
    </lineage>
</organism>
<dbReference type="GO" id="GO:0016787">
    <property type="term" value="F:hydrolase activity"/>
    <property type="evidence" value="ECO:0007669"/>
    <property type="project" value="UniProtKB-KW"/>
</dbReference>
<dbReference type="Proteomes" id="UP000612899">
    <property type="component" value="Unassembled WGS sequence"/>
</dbReference>
<dbReference type="InterPro" id="IPR012338">
    <property type="entry name" value="Beta-lactam/transpept-like"/>
</dbReference>
<evidence type="ECO:0000259" key="2">
    <source>
        <dbReference type="Pfam" id="PF00144"/>
    </source>
</evidence>
<dbReference type="AlphaFoldDB" id="A0A8J3QJE0"/>
<dbReference type="PANTHER" id="PTHR43283">
    <property type="entry name" value="BETA-LACTAMASE-RELATED"/>
    <property type="match status" value="1"/>
</dbReference>
<dbReference type="InterPro" id="IPR001466">
    <property type="entry name" value="Beta-lactam-related"/>
</dbReference>
<dbReference type="Gene3D" id="3.40.710.10">
    <property type="entry name" value="DD-peptidase/beta-lactamase superfamily"/>
    <property type="match status" value="1"/>
</dbReference>
<dbReference type="InterPro" id="IPR050789">
    <property type="entry name" value="Diverse_Enzym_Activities"/>
</dbReference>